<feature type="region of interest" description="Disordered" evidence="2">
    <location>
        <begin position="1355"/>
        <end position="1774"/>
    </location>
</feature>
<organism evidence="4 5">
    <name type="scientific">Vitrella brassicaformis (strain CCMP3155)</name>
    <dbReference type="NCBI Taxonomy" id="1169540"/>
    <lineage>
        <taxon>Eukaryota</taxon>
        <taxon>Sar</taxon>
        <taxon>Alveolata</taxon>
        <taxon>Colpodellida</taxon>
        <taxon>Vitrellaceae</taxon>
        <taxon>Vitrella</taxon>
    </lineage>
</organism>
<feature type="compositionally biased region" description="Pro residues" evidence="2">
    <location>
        <begin position="972"/>
        <end position="990"/>
    </location>
</feature>
<feature type="compositionally biased region" description="Pro residues" evidence="2">
    <location>
        <begin position="2109"/>
        <end position="2118"/>
    </location>
</feature>
<evidence type="ECO:0000256" key="2">
    <source>
        <dbReference type="SAM" id="MobiDB-lite"/>
    </source>
</evidence>
<feature type="region of interest" description="Disordered" evidence="2">
    <location>
        <begin position="833"/>
        <end position="993"/>
    </location>
</feature>
<feature type="compositionally biased region" description="Low complexity" evidence="2">
    <location>
        <begin position="1721"/>
        <end position="1735"/>
    </location>
</feature>
<dbReference type="InParanoid" id="A0A0G4EXX7"/>
<feature type="compositionally biased region" description="Pro residues" evidence="2">
    <location>
        <begin position="2068"/>
        <end position="2077"/>
    </location>
</feature>
<evidence type="ECO:0000259" key="3">
    <source>
        <dbReference type="Pfam" id="PF04065"/>
    </source>
</evidence>
<protein>
    <recommendedName>
        <fullName evidence="3">CCR4-Not complex component Not N-terminal domain-containing protein</fullName>
    </recommendedName>
</protein>
<feature type="compositionally biased region" description="Polar residues" evidence="2">
    <location>
        <begin position="952"/>
        <end position="971"/>
    </location>
</feature>
<feature type="compositionally biased region" description="Polar residues" evidence="2">
    <location>
        <begin position="746"/>
        <end position="757"/>
    </location>
</feature>
<sequence>MARKLQLDIDKLLKDVQASLDRYDEKFDEYCAFLEAFHHELDSGGGAVEDASLLRGRKHSALRSAGALDRVDVQHAIDQKKKLECELETCLKKVKSYNTAVEQYCKTNEAAQKDELRRVYHAIEIRYKRGREFYREGLGSEAVLHKLRDRQEGLTESERRLQTMIETLTQQQEAIETEILQLQKNLKERTSRAEPDTSKRKTAKTKRQAKSPPPPLDEAEVDRINDRISQIQAVKSNHGDHIRHLETIKRRLANQDQDITESLLDDLHAQLEPYVDQSDDYAYLVYTEIYEPFGTIVPDQTTTADAHATNEAVVAAAAAASPSPMAVDESPVADGVEGIEAPGPPDAAKKDLRGRKESIVHRGISSHTEARRRTSGTPSNLSRQASVTPTRSNATIDTALAKAAPAHTPHTRPISRPSNDHLDAQLSAQKRRKKAGEGDRAEDGSGSVAASSSAGMRKGRVSGTQTPPNATSVWKQKAIKVEVAPSQPVIKDDGEGRSASPTPASASPVARGMWAYGPPVASSSPGHSPSPPSVAPSSQPQHSEDQHMGGLRRESLHTQSSSSGGSAHGGRPRPSIDASSPSASDGERATDSGSSPGPSPAVPSVVVKASGRGTVPYTGHSGIVRVSPCNPITPTGVGMQYAAKARTTGGKGKKADRPLLDDTGSFPALTRGDGDASPSVSLMDERASGWAAPSSPSIPETGTESPPAEPDKESGSTGQAKALPMVDGTSPSLPSAKTGGTMAEGSPSQATCTTMATDKQRSEGGENEVGEKLVVPTGRVRREGHVRRRIEEKSVWGTSLRSTDTTLPSTDESQLDPLPYMRLPTQAAFPSLASSARAMEAKKDWRGWGDDKATASDQEGAPSTPSEGRSPITIRAISNTIEGYDPQEGYHFPPLGLISPRSPQTPSAPAHRKRSRDEGQEKADEEDGKGDQEDEKWSFRWLRGPTPPRPPSTAQYFVSESSESDPSAHTTPQPPMSLPSPPGPPPPPSPMMYHDEWSSAFPLPVGLYGSDTMLPTFLARHPSPPRRFPPRRPCFPCAVGGDRGCVDSAERDGEKWPKEVLVRRVEVHEVLLEWRGDETLRGGGILGDDERPSLLEPEKGRMVEVLYWDPSGWTYGRLQDQPERVGWFPYWTIYPLSRTEVGILLPQGLHAQRTHAAMLHRTTLTADHLFSPSPPPGRSQSLSPRRREALDASLRSSSEAPRGDSIPADELPSAEELLCKCGWLFASPYVDSGLPQTAASDSGGNVRDGQGSAGGDDSDTEDRWSSLESPCPPQKQPQPPGPRHHHDAKMRASREHHVNVAYQSSPFPPHIPLPLTRKMTDTDAKVAEPWLRRIWDTDTADTAGHFRDRCTFAKDAAPYGKAPPSGVEEPDPYDDMAAGSTPSNAPHHTADATRASRSQRVSVLQRQVPGNAPPRRVQFSSCDGSPVPPTPHPVLLETDDHIWFPEAAQRDSSPPPATVTSDDTSPQSSSRAVGRAVFDDPSPSHASQASSPSYPHPPTSWGMLPSQASFDSSGSLSLSSGAASHLPLPPPVPPPTGTPPATEHKKGPSLTYGTIKILQSSHAHHAQPPTPPAPPPEELRKQPPAAAGAGDKTAKKGQWQYPPCPPPLPPSQQRDGKMAAAGGGARAEALLGSGPQQHQHHHQHHQQQGRGYGKVWASVLRDAANADFSPPHRGHPALPAPPPKILQLQPRPPPPPTPSSTLTAITTVNESLKTAYRPDKASASATANTNTNTNNGGREGGGLLRTPDFPSRTEVRSQAQRATDPPLPPRMDLGMQAPVADEMERREAARTIVQTVTTRAQGSIATGRFKIQNRPANPPPRRPPFNPPAPMDDAGGGDDQASDGLPAVPFWFEGQFHPAPPSDGGRDEEVRGREDSPSTAEFPPLSSGWHDRRRDGRQGQERDPSLLVRAMTDFSTDHPPPAPAPPPYDSRPPPPRPLLPHQPPYYGAFNHPAALKPTDPATPHGKVSFYGGPPQVPYYGLPGHPHHPGHARVGIQPSVEGFRLPGSAGGGGKKNARGRKDQGHSQGDDGKGAGGDKAVRPGLLKTPDISPGTVPLMGPPREAHRPPMRPSQPPPPHFGQSAVHYRKTNHPQHQHPHHQQQRGGGKPAAAPPPPPPPVNTNTSSSGSSSVNTEVQLTPTDTNNHNSSSKEDNGEGQAQQGQGGVAQPAQPTLARQVMRWTKVPPEAAATGNSSRRKQHKGERGKANSAADHKNGTVAPPVFTSLREDFRAKQPQPQHQQQQPQPQPPADSQTPEPAIPPAAPPAAAARTEAQTQAHPQPSPAASSSASQGSGWGLQQLLKLGQGMFSAPRRPHAATTTTARQQDDAQAQSQAGRATSGGGAGDSGEGERAKGEGQGKKQVNGKEAN</sequence>
<feature type="compositionally biased region" description="Basic residues" evidence="2">
    <location>
        <begin position="2084"/>
        <end position="2100"/>
    </location>
</feature>
<name>A0A0G4EXX7_VITBC</name>
<feature type="region of interest" description="Disordered" evidence="2">
    <location>
        <begin position="643"/>
        <end position="817"/>
    </location>
</feature>
<feature type="compositionally biased region" description="Basic and acidic residues" evidence="2">
    <location>
        <begin position="2200"/>
        <end position="2213"/>
    </location>
</feature>
<feature type="compositionally biased region" description="Pro residues" evidence="2">
    <location>
        <begin position="1527"/>
        <end position="1538"/>
    </location>
</feature>
<feature type="region of interest" description="Disordered" evidence="2">
    <location>
        <begin position="1795"/>
        <end position="2366"/>
    </location>
</feature>
<feature type="compositionally biased region" description="Low complexity" evidence="2">
    <location>
        <begin position="2263"/>
        <end position="2335"/>
    </location>
</feature>
<feature type="compositionally biased region" description="Pro residues" evidence="2">
    <location>
        <begin position="1918"/>
        <end position="1943"/>
    </location>
</feature>
<dbReference type="STRING" id="1169540.A0A0G4EXX7"/>
<feature type="compositionally biased region" description="Low complexity" evidence="2">
    <location>
        <begin position="2154"/>
        <end position="2169"/>
    </location>
</feature>
<feature type="compositionally biased region" description="Basic and acidic residues" evidence="2">
    <location>
        <begin position="929"/>
        <end position="938"/>
    </location>
</feature>
<feature type="domain" description="CCR4-Not complex component Not N-terminal" evidence="3">
    <location>
        <begin position="69"/>
        <end position="293"/>
    </location>
</feature>
<feature type="compositionally biased region" description="Low complexity" evidence="2">
    <location>
        <begin position="2119"/>
        <end position="2134"/>
    </location>
</feature>
<dbReference type="InterPro" id="IPR007207">
    <property type="entry name" value="Not_N"/>
</dbReference>
<keyword evidence="5" id="KW-1185">Reference proteome</keyword>
<feature type="compositionally biased region" description="Low complexity" evidence="2">
    <location>
        <begin position="592"/>
        <end position="611"/>
    </location>
</feature>
<feature type="compositionally biased region" description="Basic and acidic residues" evidence="2">
    <location>
        <begin position="1864"/>
        <end position="1876"/>
    </location>
</feature>
<feature type="compositionally biased region" description="Basic and acidic residues" evidence="2">
    <location>
        <begin position="185"/>
        <end position="199"/>
    </location>
</feature>
<dbReference type="Pfam" id="PF04065">
    <property type="entry name" value="Not3"/>
    <property type="match status" value="1"/>
</dbReference>
<feature type="region of interest" description="Disordered" evidence="2">
    <location>
        <begin position="1166"/>
        <end position="1209"/>
    </location>
</feature>
<feature type="compositionally biased region" description="Basic and acidic residues" evidence="2">
    <location>
        <begin position="2346"/>
        <end position="2356"/>
    </location>
</feature>
<dbReference type="EMBL" id="CDMY01000347">
    <property type="protein sequence ID" value="CEM04169.1"/>
    <property type="molecule type" value="Genomic_DNA"/>
</dbReference>
<feature type="compositionally biased region" description="Low complexity" evidence="2">
    <location>
        <begin position="444"/>
        <end position="455"/>
    </location>
</feature>
<feature type="compositionally biased region" description="Basic and acidic residues" evidence="2">
    <location>
        <begin position="2018"/>
        <end position="2031"/>
    </location>
</feature>
<feature type="region of interest" description="Disordered" evidence="2">
    <location>
        <begin position="185"/>
        <end position="219"/>
    </location>
</feature>
<feature type="compositionally biased region" description="Low complexity" evidence="2">
    <location>
        <begin position="1626"/>
        <end position="1637"/>
    </location>
</feature>
<feature type="compositionally biased region" description="Basic and acidic residues" evidence="2">
    <location>
        <begin position="542"/>
        <end position="556"/>
    </location>
</feature>
<dbReference type="OMA" id="QWKCACC"/>
<feature type="region of interest" description="Disordered" evidence="2">
    <location>
        <begin position="325"/>
        <end position="393"/>
    </location>
</feature>
<gene>
    <name evidence="4" type="ORF">Vbra_8602</name>
</gene>
<feature type="compositionally biased region" description="Basic and acidic residues" evidence="2">
    <location>
        <begin position="347"/>
        <end position="360"/>
    </location>
</feature>
<feature type="compositionally biased region" description="Pro residues" evidence="2">
    <location>
        <begin position="1678"/>
        <end position="1698"/>
    </location>
</feature>
<feature type="coiled-coil region" evidence="1">
    <location>
        <begin position="154"/>
        <end position="185"/>
    </location>
</feature>
<dbReference type="VEuPathDB" id="CryptoDB:Vbra_8602"/>
<evidence type="ECO:0000313" key="5">
    <source>
        <dbReference type="Proteomes" id="UP000041254"/>
    </source>
</evidence>
<feature type="compositionally biased region" description="Polar residues" evidence="2">
    <location>
        <begin position="796"/>
        <end position="812"/>
    </location>
</feature>
<feature type="compositionally biased region" description="Low complexity" evidence="2">
    <location>
        <begin position="517"/>
        <end position="527"/>
    </location>
</feature>
<feature type="compositionally biased region" description="Basic residues" evidence="2">
    <location>
        <begin position="1638"/>
        <end position="1647"/>
    </location>
</feature>
<feature type="compositionally biased region" description="Polar residues" evidence="2">
    <location>
        <begin position="2135"/>
        <end position="2146"/>
    </location>
</feature>
<accession>A0A0G4EXX7</accession>
<feature type="compositionally biased region" description="Low complexity" evidence="2">
    <location>
        <begin position="572"/>
        <end position="584"/>
    </location>
</feature>
<feature type="compositionally biased region" description="Low complexity" evidence="2">
    <location>
        <begin position="1481"/>
        <end position="1493"/>
    </location>
</feature>
<evidence type="ECO:0000313" key="4">
    <source>
        <dbReference type="EMBL" id="CEM04169.1"/>
    </source>
</evidence>
<feature type="compositionally biased region" description="Polar residues" evidence="2">
    <location>
        <begin position="1395"/>
        <end position="1405"/>
    </location>
</feature>
<feature type="region of interest" description="Disordered" evidence="2">
    <location>
        <begin position="427"/>
        <end position="627"/>
    </location>
</feature>
<feature type="compositionally biased region" description="Basic and acidic residues" evidence="2">
    <location>
        <begin position="1889"/>
        <end position="1904"/>
    </location>
</feature>
<feature type="compositionally biased region" description="Polar residues" evidence="2">
    <location>
        <begin position="462"/>
        <end position="474"/>
    </location>
</feature>
<feature type="compositionally biased region" description="Low complexity" evidence="2">
    <location>
        <begin position="2232"/>
        <end position="2242"/>
    </location>
</feature>
<feature type="compositionally biased region" description="Polar residues" evidence="2">
    <location>
        <begin position="375"/>
        <end position="393"/>
    </location>
</feature>
<feature type="compositionally biased region" description="Polar residues" evidence="2">
    <location>
        <begin position="855"/>
        <end position="867"/>
    </location>
</feature>
<feature type="region of interest" description="Disordered" evidence="2">
    <location>
        <begin position="1236"/>
        <end position="1295"/>
    </location>
</feature>
<feature type="compositionally biased region" description="Polar residues" evidence="2">
    <location>
        <begin position="1458"/>
        <end position="1471"/>
    </location>
</feature>
<reference evidence="4 5" key="1">
    <citation type="submission" date="2014-11" db="EMBL/GenBank/DDBJ databases">
        <authorList>
            <person name="Zhu J."/>
            <person name="Qi W."/>
            <person name="Song R."/>
        </authorList>
    </citation>
    <scope>NUCLEOTIDE SEQUENCE [LARGE SCALE GENOMIC DNA]</scope>
</reference>
<dbReference type="Proteomes" id="UP000041254">
    <property type="component" value="Unassembled WGS sequence"/>
</dbReference>
<feature type="compositionally biased region" description="Pro residues" evidence="2">
    <location>
        <begin position="1816"/>
        <end position="1830"/>
    </location>
</feature>
<feature type="coiled-coil region" evidence="1">
    <location>
        <begin position="73"/>
        <end position="100"/>
    </location>
</feature>
<dbReference type="GO" id="GO:0006355">
    <property type="term" value="P:regulation of DNA-templated transcription"/>
    <property type="evidence" value="ECO:0007669"/>
    <property type="project" value="InterPro"/>
</dbReference>
<keyword evidence="1" id="KW-0175">Coiled coil</keyword>
<feature type="compositionally biased region" description="Basic residues" evidence="2">
    <location>
        <begin position="200"/>
        <end position="209"/>
    </location>
</feature>
<feature type="compositionally biased region" description="Polar residues" evidence="2">
    <location>
        <begin position="1795"/>
        <end position="1804"/>
    </location>
</feature>
<feature type="compositionally biased region" description="Basic and acidic residues" evidence="2">
    <location>
        <begin position="839"/>
        <end position="854"/>
    </location>
</feature>
<feature type="compositionally biased region" description="Pro residues" evidence="2">
    <location>
        <begin position="1270"/>
        <end position="1281"/>
    </location>
</feature>
<proteinExistence type="predicted"/>
<feature type="compositionally biased region" description="Polar residues" evidence="2">
    <location>
        <begin position="694"/>
        <end position="704"/>
    </location>
</feature>
<evidence type="ECO:0000256" key="1">
    <source>
        <dbReference type="SAM" id="Coils"/>
    </source>
</evidence>
<feature type="compositionally biased region" description="Low complexity" evidence="2">
    <location>
        <begin position="498"/>
        <end position="510"/>
    </location>
</feature>
<feature type="compositionally biased region" description="Low complexity" evidence="2">
    <location>
        <begin position="1512"/>
        <end position="1526"/>
    </location>
</feature>
<dbReference type="GO" id="GO:0005634">
    <property type="term" value="C:nucleus"/>
    <property type="evidence" value="ECO:0007669"/>
    <property type="project" value="InterPro"/>
</dbReference>